<sequence length="453" mass="49581">MKTDNLISTLKAAKRNAKMVPELARVSYGAATRKFISEGRPLPIGTAIPAPPRPYRPESSRVPVQVMTPAGGHYMTTFFDIDPVSPSGRYLAVTKVPFIWRIPYVGDPAQVVVIDLLEGTATPIYTTRGWGAQLGANVQWGADDDTLYCNDVIEGRATGVALERSTGKARVLGGPIYGLSPDRKISLSGRIDYVNAGIPGYGVPEGLLHRPRQPHAENPEDGIWRTDLETGKSELFLSIADIVSALPGQEGLKGGTYYVFNVKVNAQGTRGFAVLFTRKIPGRPGWPPQLVTFDMDGSNIRLAMSDARWRIGGHHPSWLPDGDHIIMNLRDKKQPMAFVKFRYDGENIETLAPGQKGGGHPTLNPQLTHLLTDAYTSERDFVDDAGDVPIRCIDLASAEDQPLTRVNTRKLDGPRRIDPHPVWTDQGRKVIFNGIIDGYRQVLMADTSGLAEG</sequence>
<protein>
    <recommendedName>
        <fullName evidence="3">Translocation protein TolB</fullName>
    </recommendedName>
</protein>
<dbReference type="InterPro" id="IPR015943">
    <property type="entry name" value="WD40/YVTN_repeat-like_dom_sf"/>
</dbReference>
<keyword evidence="2" id="KW-1185">Reference proteome</keyword>
<dbReference type="AlphaFoldDB" id="A0A418SD71"/>
<gene>
    <name evidence="1" type="ORF">PSAL_038140</name>
</gene>
<name>A0A418SD71_9RHOB</name>
<dbReference type="Proteomes" id="UP000283786">
    <property type="component" value="Plasmid p49"/>
</dbReference>
<evidence type="ECO:0000313" key="1">
    <source>
        <dbReference type="EMBL" id="QPM92550.1"/>
    </source>
</evidence>
<geneLocation type="plasmid" evidence="1 2">
    <name>p49</name>
</geneLocation>
<dbReference type="Gene3D" id="2.130.10.10">
    <property type="entry name" value="YVTN repeat-like/Quinoprotein amine dehydrogenase"/>
    <property type="match status" value="1"/>
</dbReference>
<organism evidence="1 2">
    <name type="scientific">Pseudooceanicola algae</name>
    <dbReference type="NCBI Taxonomy" id="1537215"/>
    <lineage>
        <taxon>Bacteria</taxon>
        <taxon>Pseudomonadati</taxon>
        <taxon>Pseudomonadota</taxon>
        <taxon>Alphaproteobacteria</taxon>
        <taxon>Rhodobacterales</taxon>
        <taxon>Paracoccaceae</taxon>
        <taxon>Pseudooceanicola</taxon>
    </lineage>
</organism>
<evidence type="ECO:0000313" key="2">
    <source>
        <dbReference type="Proteomes" id="UP000283786"/>
    </source>
</evidence>
<evidence type="ECO:0008006" key="3">
    <source>
        <dbReference type="Google" id="ProtNLM"/>
    </source>
</evidence>
<keyword evidence="1" id="KW-0614">Plasmid</keyword>
<dbReference type="KEGG" id="palw:PSAL_038140"/>
<proteinExistence type="predicted"/>
<accession>A0A418SD71</accession>
<dbReference type="EMBL" id="CP060439">
    <property type="protein sequence ID" value="QPM92550.1"/>
    <property type="molecule type" value="Genomic_DNA"/>
</dbReference>
<reference evidence="1 2" key="1">
    <citation type="submission" date="2020-08" db="EMBL/GenBank/DDBJ databases">
        <title>Genome sequence of Rhodobacteraceae bacterium Lw-13e.</title>
        <authorList>
            <person name="Poehlein A."/>
            <person name="Wolter L."/>
            <person name="Daniel R."/>
            <person name="Brinkhoff T."/>
        </authorList>
    </citation>
    <scope>NUCLEOTIDE SEQUENCE [LARGE SCALE GENOMIC DNA]</scope>
    <source>
        <strain evidence="1 2">Lw-13e</strain>
        <plasmid evidence="1 2">p49</plasmid>
    </source>
</reference>
<dbReference type="RefSeq" id="WP_119840351.1">
    <property type="nucleotide sequence ID" value="NZ_CP060439.1"/>
</dbReference>
<dbReference type="SUPFAM" id="SSF69304">
    <property type="entry name" value="Tricorn protease N-terminal domain"/>
    <property type="match status" value="1"/>
</dbReference>
<dbReference type="OrthoDB" id="5174394at2"/>